<dbReference type="InterPro" id="IPR031966">
    <property type="entry name" value="PHF12_MRG-bd"/>
</dbReference>
<dbReference type="FunFam" id="3.30.40.10:FF:000154">
    <property type="entry name" value="PHD finger protein 12"/>
    <property type="match status" value="1"/>
</dbReference>
<evidence type="ECO:0000256" key="6">
    <source>
        <dbReference type="ARBA" id="ARBA00022737"/>
    </source>
</evidence>
<dbReference type="PROSITE" id="PS50006">
    <property type="entry name" value="FHA_DOMAIN"/>
    <property type="match status" value="1"/>
</dbReference>
<dbReference type="GO" id="GO:0070822">
    <property type="term" value="C:Sin3-type complex"/>
    <property type="evidence" value="ECO:0007669"/>
    <property type="project" value="TreeGrafter"/>
</dbReference>
<evidence type="ECO:0000256" key="3">
    <source>
        <dbReference type="ARBA" id="ARBA00022499"/>
    </source>
</evidence>
<evidence type="ECO:0000256" key="10">
    <source>
        <dbReference type="ARBA" id="ARBA00023015"/>
    </source>
</evidence>
<dbReference type="InterPro" id="IPR019787">
    <property type="entry name" value="Znf_PHD-finger"/>
</dbReference>
<feature type="domain" description="PHD-type" evidence="19">
    <location>
        <begin position="56"/>
        <end position="105"/>
    </location>
</feature>
<comment type="subcellular location">
    <subcellularLocation>
        <location evidence="1">Nucleus</location>
    </subcellularLocation>
</comment>
<dbReference type="SUPFAM" id="SSF57903">
    <property type="entry name" value="FYVE/PHD zinc finger"/>
    <property type="match status" value="2"/>
</dbReference>
<dbReference type="FunFam" id="3.30.40.10:FF:000164">
    <property type="entry name" value="PHD finger protein 12"/>
    <property type="match status" value="1"/>
</dbReference>
<dbReference type="PANTHER" id="PTHR46309">
    <property type="entry name" value="PHD FINGER PROTEIN 12"/>
    <property type="match status" value="1"/>
</dbReference>
<reference evidence="20" key="2">
    <citation type="submission" date="2025-09" db="UniProtKB">
        <authorList>
            <consortium name="Ensembl"/>
        </authorList>
    </citation>
    <scope>IDENTIFICATION</scope>
</reference>
<dbReference type="InterPro" id="IPR019786">
    <property type="entry name" value="Zinc_finger_PHD-type_CS"/>
</dbReference>
<keyword evidence="5" id="KW-0479">Metal-binding</keyword>
<organism evidence="20 21">
    <name type="scientific">Sander lucioperca</name>
    <name type="common">Pike-perch</name>
    <name type="synonym">Perca lucioperca</name>
    <dbReference type="NCBI Taxonomy" id="283035"/>
    <lineage>
        <taxon>Eukaryota</taxon>
        <taxon>Metazoa</taxon>
        <taxon>Chordata</taxon>
        <taxon>Craniata</taxon>
        <taxon>Vertebrata</taxon>
        <taxon>Euteleostomi</taxon>
        <taxon>Actinopterygii</taxon>
        <taxon>Neopterygii</taxon>
        <taxon>Teleostei</taxon>
        <taxon>Neoteleostei</taxon>
        <taxon>Acanthomorphata</taxon>
        <taxon>Eupercaria</taxon>
        <taxon>Perciformes</taxon>
        <taxon>Percoidei</taxon>
        <taxon>Percidae</taxon>
        <taxon>Luciopercinae</taxon>
        <taxon>Sander</taxon>
    </lineage>
</organism>
<dbReference type="InterPro" id="IPR038098">
    <property type="entry name" value="PHF12_MRG-bd_sf"/>
</dbReference>
<keyword evidence="3" id="KW-1017">Isopeptide bond</keyword>
<dbReference type="GO" id="GO:0008270">
    <property type="term" value="F:zinc ion binding"/>
    <property type="evidence" value="ECO:0007669"/>
    <property type="project" value="UniProtKB-KW"/>
</dbReference>
<proteinExistence type="predicted"/>
<keyword evidence="12" id="KW-0539">Nucleus</keyword>
<dbReference type="Gene3D" id="6.10.20.60">
    <property type="entry name" value="PHD finger protein 12"/>
    <property type="match status" value="1"/>
</dbReference>
<evidence type="ECO:0000256" key="16">
    <source>
        <dbReference type="PROSITE-ProRule" id="PRU00146"/>
    </source>
</evidence>
<evidence type="ECO:0000256" key="13">
    <source>
        <dbReference type="ARBA" id="ARBA00065785"/>
    </source>
</evidence>
<evidence type="ECO:0000256" key="12">
    <source>
        <dbReference type="ARBA" id="ARBA00023242"/>
    </source>
</evidence>
<dbReference type="SUPFAM" id="SSF49879">
    <property type="entry name" value="SMAD/FHA domain"/>
    <property type="match status" value="1"/>
</dbReference>
<sequence>MWDKMETPTIVYDLDTSGGLMEQIQTLLAPPKSEDVEKRSRKLVRDVRRSGRATNHDTCDSCREGGDLLCCDHCPAAFHLQCCNPPLSEEMLPPGEWMCHRCNVRKKKREQKSEQTNGLPEKSSSKRSVSPAMELELNAGPLRLDGLPPGAGAAGPGLRVAQVRLLDRRTSSRPSSRPGTPTSNTSSTPTPSEEQNDGEEEAAEPEDEVQGSELEGAMLSTPAPRLLKRPFQLLIAAAMERNPTQFQLPSELTCTTALPGSSKRRRKEELLGKPFRRPQHELDPNGLVPLPVKVCFSCNRSCRLAPLIQCDYCPLLFHMDCLDPPLTALPAGKWMCPNHVEHLVLNQRSLSLSSRCQLFDHFQDRMSQHAVKLDFLRRVHRQNTPNWRKTHQHNRKTIKVPDAIKSQYQNPPPMLLPKEVRQLELVCSGVPDRQPSKHLTTETEQQEWLQDVIALQCSIMRHLSIKQKASSTASTLSSVTSGTLAVLGVCKCSTTPCQNCRKPNGPLAAECQPPKANGPVDCNNASDSYAAPSSGLVNHIGAETVKKEPESTTEACAQKICPTALTIWPHSSQQNHRSHTELQEECMSSNEKPSYSITSSARSDTPSKAKYILCVCVGIELDKLDAEMIKLLAWQRIQQIFPPKVASPPVFSAIISDVYYLNLFLPGQKKVQARAVFYPLTGKGGAVSMCYRTLYIGSGADMDVCLTNYGHCNYISGKHACIFYDENTKHYELLNYSEHGTTVDNVLYSCDFSEKASPSPPSGLVAKVQGIIRRSKKREDDEGPSSVVGLLPAGGVMSSQPQGGSELSCSCKASSSSLIGGSGAGWEGTALLHHGSYIKLGCLQFVFSITEFASKQPKEEPTTTPAASLSSPSSQDETDTETVPAHQVPVLRPNSIP</sequence>
<feature type="compositionally biased region" description="Acidic residues" evidence="17">
    <location>
        <begin position="194"/>
        <end position="210"/>
    </location>
</feature>
<dbReference type="PROSITE" id="PS50016">
    <property type="entry name" value="ZF_PHD_2"/>
    <property type="match status" value="2"/>
</dbReference>
<name>A0A8C9ZQR8_SANLU</name>
<keyword evidence="9" id="KW-0832">Ubl conjugation</keyword>
<evidence type="ECO:0000256" key="7">
    <source>
        <dbReference type="ARBA" id="ARBA00022771"/>
    </source>
</evidence>
<gene>
    <name evidence="20" type="primary">phf12b</name>
</gene>
<dbReference type="InterPro" id="IPR000253">
    <property type="entry name" value="FHA_dom"/>
</dbReference>
<keyword evidence="11" id="KW-0804">Transcription</keyword>
<feature type="domain" description="FHA" evidence="18">
    <location>
        <begin position="694"/>
        <end position="748"/>
    </location>
</feature>
<keyword evidence="7 16" id="KW-0863">Zinc-finger</keyword>
<evidence type="ECO:0000256" key="4">
    <source>
        <dbReference type="ARBA" id="ARBA00022553"/>
    </source>
</evidence>
<evidence type="ECO:0000256" key="2">
    <source>
        <dbReference type="ARBA" id="ARBA00022491"/>
    </source>
</evidence>
<keyword evidence="4" id="KW-0597">Phosphoprotein</keyword>
<feature type="domain" description="PHD-type" evidence="19">
    <location>
        <begin position="292"/>
        <end position="342"/>
    </location>
</feature>
<dbReference type="InterPro" id="IPR042163">
    <property type="entry name" value="PHF12"/>
</dbReference>
<keyword evidence="2" id="KW-0678">Repressor</keyword>
<evidence type="ECO:0000259" key="19">
    <source>
        <dbReference type="PROSITE" id="PS50016"/>
    </source>
</evidence>
<reference evidence="20" key="1">
    <citation type="submission" date="2025-08" db="UniProtKB">
        <authorList>
            <consortium name="Ensembl"/>
        </authorList>
    </citation>
    <scope>IDENTIFICATION</scope>
</reference>
<dbReference type="Ensembl" id="ENSSLUT00000043340.1">
    <property type="protein sequence ID" value="ENSSLUP00000042013.1"/>
    <property type="gene ID" value="ENSSLUG00000018608.1"/>
</dbReference>
<keyword evidence="8" id="KW-0862">Zinc</keyword>
<dbReference type="PANTHER" id="PTHR46309:SF1">
    <property type="entry name" value="PHD FINGER PROTEIN 12"/>
    <property type="match status" value="1"/>
</dbReference>
<dbReference type="SMART" id="SM00249">
    <property type="entry name" value="PHD"/>
    <property type="match status" value="2"/>
</dbReference>
<evidence type="ECO:0000256" key="14">
    <source>
        <dbReference type="ARBA" id="ARBA00068755"/>
    </source>
</evidence>
<dbReference type="AlphaFoldDB" id="A0A8C9ZQR8"/>
<keyword evidence="6" id="KW-0677">Repeat</keyword>
<evidence type="ECO:0000256" key="8">
    <source>
        <dbReference type="ARBA" id="ARBA00022833"/>
    </source>
</evidence>
<feature type="region of interest" description="Disordered" evidence="17">
    <location>
        <begin position="578"/>
        <end position="601"/>
    </location>
</feature>
<evidence type="ECO:0000256" key="11">
    <source>
        <dbReference type="ARBA" id="ARBA00023163"/>
    </source>
</evidence>
<dbReference type="InterPro" id="IPR011011">
    <property type="entry name" value="Znf_FYVE_PHD"/>
</dbReference>
<dbReference type="Gene3D" id="3.30.40.10">
    <property type="entry name" value="Zinc/RING finger domain, C3HC4 (zinc finger)"/>
    <property type="match status" value="2"/>
</dbReference>
<dbReference type="Pfam" id="PF00498">
    <property type="entry name" value="FHA"/>
    <property type="match status" value="1"/>
</dbReference>
<dbReference type="PROSITE" id="PS01359">
    <property type="entry name" value="ZF_PHD_1"/>
    <property type="match status" value="1"/>
</dbReference>
<feature type="region of interest" description="Disordered" evidence="17">
    <location>
        <begin position="108"/>
        <end position="131"/>
    </location>
</feature>
<keyword evidence="10" id="KW-0805">Transcription regulation</keyword>
<evidence type="ECO:0000256" key="17">
    <source>
        <dbReference type="SAM" id="MobiDB-lite"/>
    </source>
</evidence>
<evidence type="ECO:0000256" key="9">
    <source>
        <dbReference type="ARBA" id="ARBA00022843"/>
    </source>
</evidence>
<evidence type="ECO:0000313" key="20">
    <source>
        <dbReference type="Ensembl" id="ENSSLUP00000042013.1"/>
    </source>
</evidence>
<dbReference type="CDD" id="cd15534">
    <property type="entry name" value="PHD2_PHF12_Rco1"/>
    <property type="match status" value="1"/>
</dbReference>
<dbReference type="Proteomes" id="UP000694568">
    <property type="component" value="Unplaced"/>
</dbReference>
<evidence type="ECO:0000256" key="5">
    <source>
        <dbReference type="ARBA" id="ARBA00022723"/>
    </source>
</evidence>
<dbReference type="CDD" id="cd15533">
    <property type="entry name" value="PHD1_PHF12"/>
    <property type="match status" value="1"/>
</dbReference>
<dbReference type="Pfam" id="PF16737">
    <property type="entry name" value="PHF12_MRG_bd"/>
    <property type="match status" value="1"/>
</dbReference>
<dbReference type="GeneTree" id="ENSGT00940000155713"/>
<feature type="compositionally biased region" description="Polar residues" evidence="17">
    <location>
        <begin position="586"/>
        <end position="601"/>
    </location>
</feature>
<dbReference type="InterPro" id="IPR013083">
    <property type="entry name" value="Znf_RING/FYVE/PHD"/>
</dbReference>
<feature type="region of interest" description="Disordered" evidence="17">
    <location>
        <begin position="855"/>
        <end position="897"/>
    </location>
</feature>
<accession>A0A8C9ZQR8</accession>
<evidence type="ECO:0000259" key="18">
    <source>
        <dbReference type="PROSITE" id="PS50006"/>
    </source>
</evidence>
<evidence type="ECO:0000313" key="21">
    <source>
        <dbReference type="Proteomes" id="UP000694568"/>
    </source>
</evidence>
<keyword evidence="21" id="KW-1185">Reference proteome</keyword>
<dbReference type="InterPro" id="IPR008984">
    <property type="entry name" value="SMAD_FHA_dom_sf"/>
</dbReference>
<feature type="compositionally biased region" description="Low complexity" evidence="17">
    <location>
        <begin position="862"/>
        <end position="874"/>
    </location>
</feature>
<feature type="region of interest" description="Disordered" evidence="17">
    <location>
        <begin position="774"/>
        <end position="801"/>
    </location>
</feature>
<dbReference type="CDD" id="cd22703">
    <property type="entry name" value="FHA_PHF12"/>
    <property type="match status" value="1"/>
</dbReference>
<feature type="region of interest" description="Disordered" evidence="17">
    <location>
        <begin position="167"/>
        <end position="212"/>
    </location>
</feature>
<dbReference type="GO" id="GO:0003714">
    <property type="term" value="F:transcription corepressor activity"/>
    <property type="evidence" value="ECO:0007669"/>
    <property type="project" value="InterPro"/>
</dbReference>
<evidence type="ECO:0000256" key="15">
    <source>
        <dbReference type="ARBA" id="ARBA00076589"/>
    </source>
</evidence>
<dbReference type="Pfam" id="PF00628">
    <property type="entry name" value="PHD"/>
    <property type="match status" value="2"/>
</dbReference>
<dbReference type="InterPro" id="IPR001965">
    <property type="entry name" value="Znf_PHD"/>
</dbReference>
<feature type="compositionally biased region" description="Low complexity" evidence="17">
    <location>
        <begin position="172"/>
        <end position="193"/>
    </location>
</feature>
<evidence type="ECO:0000256" key="1">
    <source>
        <dbReference type="ARBA" id="ARBA00004123"/>
    </source>
</evidence>
<dbReference type="GO" id="GO:0000122">
    <property type="term" value="P:negative regulation of transcription by RNA polymerase II"/>
    <property type="evidence" value="ECO:0007669"/>
    <property type="project" value="TreeGrafter"/>
</dbReference>
<comment type="subunit">
    <text evidence="13">Component of SIN3 complexes. Interacts with SIN3A in a complex composed of HDAC1, SAP30 and SIN3A. Component of the SIN3B complex, which includes SIN3B, HDAC2 or HDAC1, PHF12 and MORF4L1; interacts directly with all subunits. Interacts with TLE5.</text>
</comment>
<protein>
    <recommendedName>
        <fullName evidence="14">PHD finger protein 12</fullName>
    </recommendedName>
    <alternativeName>
        <fullName evidence="15">PHD factor 1</fullName>
    </alternativeName>
</protein>